<keyword evidence="2" id="KW-1185">Reference proteome</keyword>
<sequence length="52" mass="5637">MAQRNSIQLGEKVDITTLKASYLHNCTSVPITVVNITSFSSTAIITTARVLK</sequence>
<name>A0A5N6RAM5_9ROSI</name>
<gene>
    <name evidence="1" type="ORF">FH972_014388</name>
</gene>
<evidence type="ECO:0000313" key="1">
    <source>
        <dbReference type="EMBL" id="KAE8075694.1"/>
    </source>
</evidence>
<organism evidence="1 2">
    <name type="scientific">Carpinus fangiana</name>
    <dbReference type="NCBI Taxonomy" id="176857"/>
    <lineage>
        <taxon>Eukaryota</taxon>
        <taxon>Viridiplantae</taxon>
        <taxon>Streptophyta</taxon>
        <taxon>Embryophyta</taxon>
        <taxon>Tracheophyta</taxon>
        <taxon>Spermatophyta</taxon>
        <taxon>Magnoliopsida</taxon>
        <taxon>eudicotyledons</taxon>
        <taxon>Gunneridae</taxon>
        <taxon>Pentapetalae</taxon>
        <taxon>rosids</taxon>
        <taxon>fabids</taxon>
        <taxon>Fagales</taxon>
        <taxon>Betulaceae</taxon>
        <taxon>Carpinus</taxon>
    </lineage>
</organism>
<evidence type="ECO:0000313" key="2">
    <source>
        <dbReference type="Proteomes" id="UP000327013"/>
    </source>
</evidence>
<proteinExistence type="predicted"/>
<protein>
    <submittedName>
        <fullName evidence="1">Uncharacterized protein</fullName>
    </submittedName>
</protein>
<dbReference type="AlphaFoldDB" id="A0A5N6RAM5"/>
<dbReference type="EMBL" id="CM017326">
    <property type="protein sequence ID" value="KAE8075694.1"/>
    <property type="molecule type" value="Genomic_DNA"/>
</dbReference>
<accession>A0A5N6RAM5</accession>
<reference evidence="1 2" key="1">
    <citation type="submission" date="2019-06" db="EMBL/GenBank/DDBJ databases">
        <title>A chromosomal-level reference genome of Carpinus fangiana (Coryloideae, Betulaceae).</title>
        <authorList>
            <person name="Yang X."/>
            <person name="Wang Z."/>
            <person name="Zhang L."/>
            <person name="Hao G."/>
            <person name="Liu J."/>
            <person name="Yang Y."/>
        </authorList>
    </citation>
    <scope>NUCLEOTIDE SEQUENCE [LARGE SCALE GENOMIC DNA]</scope>
    <source>
        <strain evidence="1">Cfa_2016G</strain>
        <tissue evidence="1">Leaf</tissue>
    </source>
</reference>
<dbReference type="Proteomes" id="UP000327013">
    <property type="component" value="Chromosome 6"/>
</dbReference>